<dbReference type="CDD" id="cd00158">
    <property type="entry name" value="RHOD"/>
    <property type="match status" value="1"/>
</dbReference>
<dbReference type="InterPro" id="IPR036873">
    <property type="entry name" value="Rhodanese-like_dom_sf"/>
</dbReference>
<dbReference type="GO" id="GO:0016740">
    <property type="term" value="F:transferase activity"/>
    <property type="evidence" value="ECO:0007669"/>
    <property type="project" value="UniProtKB-KW"/>
</dbReference>
<gene>
    <name evidence="2" type="ORF">ABW22_05225</name>
</gene>
<accession>A0A106BRC0</accession>
<dbReference type="SUPFAM" id="SSF52821">
    <property type="entry name" value="Rhodanese/Cell cycle control phosphatase"/>
    <property type="match status" value="1"/>
</dbReference>
<dbReference type="AlphaFoldDB" id="A0A106BRC0"/>
<dbReference type="PROSITE" id="PS50206">
    <property type="entry name" value="RHODANESE_3"/>
    <property type="match status" value="1"/>
</dbReference>
<sequence length="109" mass="11575">MFGLSGFKEVDPSYVAEIASKGAHLIDVRTEAEVAQGVIDGAIHIPLHLLPLRAADIPQDKPVVIYCRSGARSAQACAFMASKGFDNMHNLAGGIMAWARSGNALSLLR</sequence>
<evidence type="ECO:0000259" key="1">
    <source>
        <dbReference type="PROSITE" id="PS50206"/>
    </source>
</evidence>
<evidence type="ECO:0000313" key="3">
    <source>
        <dbReference type="Proteomes" id="UP000064243"/>
    </source>
</evidence>
<dbReference type="Gene3D" id="3.40.250.10">
    <property type="entry name" value="Rhodanese-like domain"/>
    <property type="match status" value="1"/>
</dbReference>
<dbReference type="InterPro" id="IPR050229">
    <property type="entry name" value="GlpE_sulfurtransferase"/>
</dbReference>
<keyword evidence="3" id="KW-1185">Reference proteome</keyword>
<keyword evidence="2" id="KW-0808">Transferase</keyword>
<dbReference type="PANTHER" id="PTHR43031">
    <property type="entry name" value="FAD-DEPENDENT OXIDOREDUCTASE"/>
    <property type="match status" value="1"/>
</dbReference>
<organism evidence="2 3">
    <name type="scientific">Thiobacillus denitrificans</name>
    <dbReference type="NCBI Taxonomy" id="36861"/>
    <lineage>
        <taxon>Bacteria</taxon>
        <taxon>Pseudomonadati</taxon>
        <taxon>Pseudomonadota</taxon>
        <taxon>Betaproteobacteria</taxon>
        <taxon>Nitrosomonadales</taxon>
        <taxon>Thiobacillaceae</taxon>
        <taxon>Thiobacillus</taxon>
    </lineage>
</organism>
<dbReference type="STRING" id="1123392.GCA_000376425_01598"/>
<dbReference type="RefSeq" id="WP_059752763.1">
    <property type="nucleotide sequence ID" value="NZ_LDUG01000017.1"/>
</dbReference>
<dbReference type="Proteomes" id="UP000064243">
    <property type="component" value="Unassembled WGS sequence"/>
</dbReference>
<proteinExistence type="predicted"/>
<dbReference type="OrthoDB" id="9811849at2"/>
<dbReference type="EMBL" id="LDUG01000017">
    <property type="protein sequence ID" value="KVW97215.1"/>
    <property type="molecule type" value="Genomic_DNA"/>
</dbReference>
<name>A0A106BRC0_THIDE</name>
<dbReference type="InterPro" id="IPR001763">
    <property type="entry name" value="Rhodanese-like_dom"/>
</dbReference>
<protein>
    <submittedName>
        <fullName evidence="2">Sulfurtransferase</fullName>
    </submittedName>
</protein>
<dbReference type="Pfam" id="PF00581">
    <property type="entry name" value="Rhodanese"/>
    <property type="match status" value="1"/>
</dbReference>
<dbReference type="SMART" id="SM00450">
    <property type="entry name" value="RHOD"/>
    <property type="match status" value="1"/>
</dbReference>
<reference evidence="2 3" key="1">
    <citation type="journal article" date="2015" name="Appl. Environ. Microbiol.">
        <title>Aerobic and Anaerobic Thiosulfate Oxidation by a Cold-Adapted, Subglacial Chemoautotroph.</title>
        <authorList>
            <person name="Harrold Z.R."/>
            <person name="Skidmore M.L."/>
            <person name="Hamilton T.L."/>
            <person name="Desch L."/>
            <person name="Amada K."/>
            <person name="van Gelder W."/>
            <person name="Glover K."/>
            <person name="Roden E.E."/>
            <person name="Boyd E.S."/>
        </authorList>
    </citation>
    <scope>NUCLEOTIDE SEQUENCE [LARGE SCALE GENOMIC DNA]</scope>
    <source>
        <strain evidence="2 3">RG</strain>
    </source>
</reference>
<comment type="caution">
    <text evidence="2">The sequence shown here is derived from an EMBL/GenBank/DDBJ whole genome shotgun (WGS) entry which is preliminary data.</text>
</comment>
<feature type="domain" description="Rhodanese" evidence="1">
    <location>
        <begin position="19"/>
        <end position="107"/>
    </location>
</feature>
<evidence type="ECO:0000313" key="2">
    <source>
        <dbReference type="EMBL" id="KVW97215.1"/>
    </source>
</evidence>
<dbReference type="PATRIC" id="fig|36861.3.peg.509"/>
<dbReference type="PANTHER" id="PTHR43031:SF1">
    <property type="entry name" value="PYRIDINE NUCLEOTIDE-DISULPHIDE OXIDOREDUCTASE"/>
    <property type="match status" value="1"/>
</dbReference>